<feature type="region of interest" description="Disordered" evidence="15">
    <location>
        <begin position="536"/>
        <end position="568"/>
    </location>
</feature>
<keyword evidence="19" id="KW-1185">Reference proteome</keyword>
<dbReference type="SMART" id="SM00577">
    <property type="entry name" value="CPDc"/>
    <property type="match status" value="1"/>
</dbReference>
<feature type="region of interest" description="Disordered" evidence="15">
    <location>
        <begin position="755"/>
        <end position="778"/>
    </location>
</feature>
<comment type="cofactor">
    <cofactor evidence="1">
        <name>Mn(2+)</name>
        <dbReference type="ChEBI" id="CHEBI:29035"/>
    </cofactor>
</comment>
<dbReference type="Pfam" id="PF25505">
    <property type="entry name" value="ARM_CPL3"/>
    <property type="match status" value="1"/>
</dbReference>
<feature type="domain" description="FCP1 homology" evidence="17">
    <location>
        <begin position="1038"/>
        <end position="1218"/>
    </location>
</feature>
<dbReference type="EC" id="3.1.3.16" evidence="4"/>
<sequence length="1356" mass="150277">MSVIGSSQLFINPRDLMGKEVEGEGEGEISIVVDVEEGEISDNDNQQEINDIDDKVVEEELVVVEEEKVKEEEKAKEEEKEEAVTKPVIREESKRMVWTMEDLFKYNQVFPRNFATPMYNYAWKQAVQNRPLRNVNDDNAAAAATSVVIEISDEGVVVNDVDSEKEEGEIEEGEIGDNDTEMVEGTVVESNLNGMPSSTTDDKIMNENEEIKSIRQVIQLVINAKNAGKPFGGACGELWTSLDKLQKFVLNNGTSSFVNSLIQQSFAALQAVKSVYCTMNFKEQTQYKDVFSRLLVHVKTQNASLFSSEQMKELEDIIQSLEKQKEMLEKNGANQNDREENPSLGTNRIESGIVSKNPLEEKNGASQNGHGENPPLGTNLIETGIVGENPPHVLNSSKKSLLEPIFVKHNDQGNGKVGSGIFQSGPLSGLKSRGGFGPLLDLHMDHDVDDLPSPTRDAPKPFLIHKPQVQHRDHGMDRFPSPTRETLRPVQANKPQAVESRPVKSDGTEMHPYETDAHKAVSTYQQKFGQTSLLQSTLLPSPTPSEEGNDDEDDSKGEVSSSSVVNGGAVNPSVPLQAASVYAAFQNNGLCRQGTELEINPVVRAQKQSRGRDPRRQNLGPEAGSGDLNLLSAYLEHNPPTSGTLEEIINTRKNKSVPESVLDGHTLKRQRNGLTRSTVSGTGGWGEDTSLRPQHTLTNQVTESIGSRDPRKFGNGGWSEDSVTRLQPTLTNQVGESIRSSDPRKFGNGEVVFSQRQDNGGRNLTAGAGGKEQLSRIGNGNMGSLPRTLKDIAVNPMLINLLLEHQRLQKSNNSPQNLVTGSSLNGFPGSVPLANIPSSKSLEIDQKHSVKPQVPGQAISTGDSGKTRMKLRDPRLAARMNTCQKNESLGPLEQLKTFGAPSSLTQDSRENLIVKQQSVQAQTNSVPSGAPDISQQFTKELKSLADILSASQAPSVVPLTVSSPIVPIKTDTTEIKTVVTEFKDQESGTVTAPVERIVQPTQNTWGDVEHLLEGYDDQERAAIHKERARRMEEQNKMFAARKLCLVLDLDHTLLNSAKFVEVDPIHEEVLRKKEEQDREKPHRHLFRFPHMRMWTKLRPGVWNFLEKASKLYELHLYTMGNKLYATEMAKVLDPSGALFEGRVISKGDEGDPYDGDERLQKIKDLEGVLGMESNVVIIDDSVRVWPHNKLNLIVVERYTYFPCSRRQFGLMGPSLLEIDHDERPDEGTLALSLAVIERVHQNFFSHKSLNDLDVRSILAAEQRKILAGCRIVFSRIFPVGEMNPQLHPLWQSAEQFGAVCSTQIDEHVTHVVANSLGTDKVNWALNTGRYVVHPGWVEASTLLYRRANEHEFAVKI</sequence>
<keyword evidence="9" id="KW-0805">Transcription regulation</keyword>
<dbReference type="InterPro" id="IPR011947">
    <property type="entry name" value="FCP1_euk"/>
</dbReference>
<feature type="compositionally biased region" description="Basic and acidic residues" evidence="15">
    <location>
        <begin position="501"/>
        <end position="511"/>
    </location>
</feature>
<keyword evidence="11" id="KW-0539">Nucleus</keyword>
<dbReference type="PROSITE" id="PS50172">
    <property type="entry name" value="BRCT"/>
    <property type="match status" value="1"/>
</dbReference>
<keyword evidence="6" id="KW-0479">Metal-binding</keyword>
<evidence type="ECO:0000256" key="2">
    <source>
        <dbReference type="ARBA" id="ARBA00001946"/>
    </source>
</evidence>
<feature type="region of interest" description="Disordered" evidence="15">
    <location>
        <begin position="331"/>
        <end position="375"/>
    </location>
</feature>
<dbReference type="InterPro" id="IPR023214">
    <property type="entry name" value="HAD_sf"/>
</dbReference>
<dbReference type="InterPro" id="IPR057473">
    <property type="entry name" value="ARM_CPL3"/>
</dbReference>
<dbReference type="EMBL" id="JAJJMB010001096">
    <property type="protein sequence ID" value="KAI3958677.1"/>
    <property type="molecule type" value="Genomic_DNA"/>
</dbReference>
<protein>
    <recommendedName>
        <fullName evidence="4">protein-serine/threonine phosphatase</fullName>
        <ecNumber evidence="4">3.1.3.16</ecNumber>
    </recommendedName>
</protein>
<evidence type="ECO:0000256" key="9">
    <source>
        <dbReference type="ARBA" id="ARBA00023015"/>
    </source>
</evidence>
<dbReference type="PANTHER" id="PTHR23081:SF2">
    <property type="entry name" value="RNA POLYMERASE II C-TERMINAL DOMAIN PHOSPHATASE-LIKE 3"/>
    <property type="match status" value="1"/>
</dbReference>
<feature type="region of interest" description="Disordered" evidence="15">
    <location>
        <begin position="847"/>
        <end position="868"/>
    </location>
</feature>
<comment type="catalytic activity">
    <reaction evidence="12">
        <text>O-phospho-L-seryl-[protein] + H2O = L-seryl-[protein] + phosphate</text>
        <dbReference type="Rhea" id="RHEA:20629"/>
        <dbReference type="Rhea" id="RHEA-COMP:9863"/>
        <dbReference type="Rhea" id="RHEA-COMP:11604"/>
        <dbReference type="ChEBI" id="CHEBI:15377"/>
        <dbReference type="ChEBI" id="CHEBI:29999"/>
        <dbReference type="ChEBI" id="CHEBI:43474"/>
        <dbReference type="ChEBI" id="CHEBI:83421"/>
        <dbReference type="EC" id="3.1.3.16"/>
    </reaction>
</comment>
<evidence type="ECO:0000256" key="3">
    <source>
        <dbReference type="ARBA" id="ARBA00004123"/>
    </source>
</evidence>
<evidence type="ECO:0000256" key="5">
    <source>
        <dbReference type="ARBA" id="ARBA00022491"/>
    </source>
</evidence>
<dbReference type="GO" id="GO:0009651">
    <property type="term" value="P:response to salt stress"/>
    <property type="evidence" value="ECO:0007669"/>
    <property type="project" value="UniProtKB-ARBA"/>
</dbReference>
<dbReference type="CDD" id="cd17729">
    <property type="entry name" value="BRCT_CTDP1"/>
    <property type="match status" value="1"/>
</dbReference>
<name>A0AAD4XXT8_9MAGN</name>
<reference evidence="18" key="1">
    <citation type="submission" date="2022-04" db="EMBL/GenBank/DDBJ databases">
        <title>A functionally conserved STORR gene fusion in Papaver species that diverged 16.8 million years ago.</title>
        <authorList>
            <person name="Catania T."/>
        </authorList>
    </citation>
    <scope>NUCLEOTIDE SEQUENCE</scope>
    <source>
        <strain evidence="18">S-188037</strain>
    </source>
</reference>
<evidence type="ECO:0000313" key="19">
    <source>
        <dbReference type="Proteomes" id="UP001202328"/>
    </source>
</evidence>
<dbReference type="Pfam" id="PF00533">
    <property type="entry name" value="BRCT"/>
    <property type="match status" value="1"/>
</dbReference>
<feature type="domain" description="BRCT" evidence="16">
    <location>
        <begin position="1261"/>
        <end position="1354"/>
    </location>
</feature>
<accession>A0AAD4XXT8</accession>
<dbReference type="FunFam" id="3.40.50.10190:FF:000014">
    <property type="entry name" value="RNA polymerase II C-terminal domain phosphatase-like 3"/>
    <property type="match status" value="1"/>
</dbReference>
<dbReference type="PANTHER" id="PTHR23081">
    <property type="entry name" value="RNA POLYMERASE II CTD PHOSPHATASE"/>
    <property type="match status" value="1"/>
</dbReference>
<dbReference type="FunFam" id="3.40.50.1000:FF:000098">
    <property type="entry name" value="RNA polymerase II C-terminal domain phosphatase-like 3"/>
    <property type="match status" value="1"/>
</dbReference>
<dbReference type="Proteomes" id="UP001202328">
    <property type="component" value="Unassembled WGS sequence"/>
</dbReference>
<evidence type="ECO:0000313" key="18">
    <source>
        <dbReference type="EMBL" id="KAI3958677.1"/>
    </source>
</evidence>
<dbReference type="InterPro" id="IPR039189">
    <property type="entry name" value="Fcp1"/>
</dbReference>
<evidence type="ECO:0000256" key="12">
    <source>
        <dbReference type="ARBA" id="ARBA00047761"/>
    </source>
</evidence>
<dbReference type="PROSITE" id="PS50969">
    <property type="entry name" value="FCP1"/>
    <property type="match status" value="1"/>
</dbReference>
<feature type="region of interest" description="Disordered" evidence="15">
    <location>
        <begin position="700"/>
        <end position="723"/>
    </location>
</feature>
<evidence type="ECO:0000256" key="15">
    <source>
        <dbReference type="SAM" id="MobiDB-lite"/>
    </source>
</evidence>
<dbReference type="InterPro" id="IPR036420">
    <property type="entry name" value="BRCT_dom_sf"/>
</dbReference>
<dbReference type="Gene3D" id="3.40.50.10190">
    <property type="entry name" value="BRCT domain"/>
    <property type="match status" value="1"/>
</dbReference>
<comment type="subunit">
    <text evidence="14">Interacts with RAP74.</text>
</comment>
<dbReference type="GO" id="GO:0005634">
    <property type="term" value="C:nucleus"/>
    <property type="evidence" value="ECO:0007669"/>
    <property type="project" value="UniProtKB-SubCell"/>
</dbReference>
<dbReference type="CDD" id="cd07521">
    <property type="entry name" value="HAD_FCP1-like"/>
    <property type="match status" value="1"/>
</dbReference>
<evidence type="ECO:0000256" key="10">
    <source>
        <dbReference type="ARBA" id="ARBA00023163"/>
    </source>
</evidence>
<comment type="subcellular location">
    <subcellularLocation>
        <location evidence="3">Nucleus</location>
    </subcellularLocation>
</comment>
<dbReference type="GO" id="GO:0046872">
    <property type="term" value="F:metal ion binding"/>
    <property type="evidence" value="ECO:0007669"/>
    <property type="project" value="UniProtKB-KW"/>
</dbReference>
<organism evidence="18 19">
    <name type="scientific">Papaver atlanticum</name>
    <dbReference type="NCBI Taxonomy" id="357466"/>
    <lineage>
        <taxon>Eukaryota</taxon>
        <taxon>Viridiplantae</taxon>
        <taxon>Streptophyta</taxon>
        <taxon>Embryophyta</taxon>
        <taxon>Tracheophyta</taxon>
        <taxon>Spermatophyta</taxon>
        <taxon>Magnoliopsida</taxon>
        <taxon>Ranunculales</taxon>
        <taxon>Papaveraceae</taxon>
        <taxon>Papaveroideae</taxon>
        <taxon>Papaver</taxon>
    </lineage>
</organism>
<evidence type="ECO:0000256" key="4">
    <source>
        <dbReference type="ARBA" id="ARBA00013081"/>
    </source>
</evidence>
<evidence type="ECO:0000256" key="6">
    <source>
        <dbReference type="ARBA" id="ARBA00022723"/>
    </source>
</evidence>
<dbReference type="NCBIfam" id="TIGR02250">
    <property type="entry name" value="FCP1_euk"/>
    <property type="match status" value="1"/>
</dbReference>
<evidence type="ECO:0000259" key="17">
    <source>
        <dbReference type="PROSITE" id="PS50969"/>
    </source>
</evidence>
<dbReference type="GO" id="GO:0008420">
    <property type="term" value="F:RNA polymerase II CTD heptapeptide repeat phosphatase activity"/>
    <property type="evidence" value="ECO:0007669"/>
    <property type="project" value="InterPro"/>
</dbReference>
<keyword evidence="10" id="KW-0804">Transcription</keyword>
<evidence type="ECO:0000259" key="16">
    <source>
        <dbReference type="PROSITE" id="PS50172"/>
    </source>
</evidence>
<evidence type="ECO:0000256" key="8">
    <source>
        <dbReference type="ARBA" id="ARBA00022884"/>
    </source>
</evidence>
<dbReference type="SUPFAM" id="SSF52113">
    <property type="entry name" value="BRCT domain"/>
    <property type="match status" value="1"/>
</dbReference>
<dbReference type="SUPFAM" id="SSF56784">
    <property type="entry name" value="HAD-like"/>
    <property type="match status" value="1"/>
</dbReference>
<keyword evidence="7" id="KW-0378">Hydrolase</keyword>
<dbReference type="Gene3D" id="3.40.50.1000">
    <property type="entry name" value="HAD superfamily/HAD-like"/>
    <property type="match status" value="1"/>
</dbReference>
<evidence type="ECO:0000256" key="7">
    <source>
        <dbReference type="ARBA" id="ARBA00022801"/>
    </source>
</evidence>
<dbReference type="GO" id="GO:0003723">
    <property type="term" value="F:RNA binding"/>
    <property type="evidence" value="ECO:0007669"/>
    <property type="project" value="UniProtKB-KW"/>
</dbReference>
<evidence type="ECO:0000256" key="14">
    <source>
        <dbReference type="ARBA" id="ARBA00063107"/>
    </source>
</evidence>
<keyword evidence="5" id="KW-0678">Repressor</keyword>
<evidence type="ECO:0000256" key="1">
    <source>
        <dbReference type="ARBA" id="ARBA00001936"/>
    </source>
</evidence>
<evidence type="ECO:0000256" key="13">
    <source>
        <dbReference type="ARBA" id="ARBA00048336"/>
    </source>
</evidence>
<dbReference type="InterPro" id="IPR004274">
    <property type="entry name" value="FCP1_dom"/>
</dbReference>
<feature type="region of interest" description="Disordered" evidence="15">
    <location>
        <begin position="468"/>
        <end position="511"/>
    </location>
</feature>
<evidence type="ECO:0000256" key="11">
    <source>
        <dbReference type="ARBA" id="ARBA00023242"/>
    </source>
</evidence>
<comment type="caution">
    <text evidence="18">The sequence shown here is derived from an EMBL/GenBank/DDBJ whole genome shotgun (WGS) entry which is preliminary data.</text>
</comment>
<proteinExistence type="predicted"/>
<dbReference type="Pfam" id="PF03031">
    <property type="entry name" value="NIF"/>
    <property type="match status" value="1"/>
</dbReference>
<feature type="region of interest" description="Disordered" evidence="15">
    <location>
        <begin position="604"/>
        <end position="626"/>
    </location>
</feature>
<comment type="catalytic activity">
    <reaction evidence="13">
        <text>O-phospho-L-threonyl-[protein] + H2O = L-threonyl-[protein] + phosphate</text>
        <dbReference type="Rhea" id="RHEA:47004"/>
        <dbReference type="Rhea" id="RHEA-COMP:11060"/>
        <dbReference type="Rhea" id="RHEA-COMP:11605"/>
        <dbReference type="ChEBI" id="CHEBI:15377"/>
        <dbReference type="ChEBI" id="CHEBI:30013"/>
        <dbReference type="ChEBI" id="CHEBI:43474"/>
        <dbReference type="ChEBI" id="CHEBI:61977"/>
        <dbReference type="EC" id="3.1.3.16"/>
    </reaction>
</comment>
<feature type="compositionally biased region" description="Low complexity" evidence="15">
    <location>
        <begin position="559"/>
        <end position="568"/>
    </location>
</feature>
<dbReference type="InterPro" id="IPR001357">
    <property type="entry name" value="BRCT_dom"/>
</dbReference>
<comment type="cofactor">
    <cofactor evidence="2">
        <name>Mg(2+)</name>
        <dbReference type="ChEBI" id="CHEBI:18420"/>
    </cofactor>
</comment>
<gene>
    <name evidence="18" type="ORF">MKW98_030342</name>
</gene>
<dbReference type="InterPro" id="IPR036412">
    <property type="entry name" value="HAD-like_sf"/>
</dbReference>
<keyword evidence="8" id="KW-0694">RNA-binding</keyword>